<dbReference type="Proteomes" id="UP000813463">
    <property type="component" value="Chromosome 6"/>
</dbReference>
<name>A0ABM3R2J2_SPIOL</name>
<feature type="domain" description="F-box" evidence="1">
    <location>
        <begin position="34"/>
        <end position="72"/>
    </location>
</feature>
<dbReference type="InterPro" id="IPR050232">
    <property type="entry name" value="FBL13/AtMIF1-like"/>
</dbReference>
<dbReference type="InterPro" id="IPR001810">
    <property type="entry name" value="F-box_dom"/>
</dbReference>
<dbReference type="Pfam" id="PF00646">
    <property type="entry name" value="F-box"/>
    <property type="match status" value="1"/>
</dbReference>
<accession>A0ABM3R2J2</accession>
<evidence type="ECO:0000313" key="2">
    <source>
        <dbReference type="Proteomes" id="UP000813463"/>
    </source>
</evidence>
<dbReference type="SUPFAM" id="SSF81383">
    <property type="entry name" value="F-box domain"/>
    <property type="match status" value="1"/>
</dbReference>
<reference evidence="3" key="2">
    <citation type="submission" date="2025-08" db="UniProtKB">
        <authorList>
            <consortium name="RefSeq"/>
        </authorList>
    </citation>
    <scope>IDENTIFICATION</scope>
    <source>
        <tissue evidence="3">Leaf</tissue>
    </source>
</reference>
<dbReference type="CDD" id="cd22160">
    <property type="entry name" value="F-box_AtFBL13-like"/>
    <property type="match status" value="1"/>
</dbReference>
<evidence type="ECO:0000259" key="1">
    <source>
        <dbReference type="Pfam" id="PF00646"/>
    </source>
</evidence>
<gene>
    <name evidence="3" type="primary">LOC110787873</name>
</gene>
<dbReference type="GeneID" id="110787873"/>
<dbReference type="InterPro" id="IPR036047">
    <property type="entry name" value="F-box-like_dom_sf"/>
</dbReference>
<sequence length="156" mass="17006">MAETLSNCGNCTKNCSTNHGSSSGGNNCEELDRISSLPDALLVEILSLLPLNNAAATSALSHGWRHLWTQLSELFVDGSNCSQVDHILQQLTSPHIQNFYLFTCISSVESSQLFSVSLNSWIPLICARNVAKFKLILDSSVANTTKVIKIQYPCTC</sequence>
<dbReference type="PANTHER" id="PTHR31900:SF31">
    <property type="entry name" value="F-BOX_LRR-REPEAT PROTEIN 13-LIKE"/>
    <property type="match status" value="1"/>
</dbReference>
<reference evidence="2" key="1">
    <citation type="journal article" date="2021" name="Nat. Commun.">
        <title>Genomic analyses provide insights into spinach domestication and the genetic basis of agronomic traits.</title>
        <authorList>
            <person name="Cai X."/>
            <person name="Sun X."/>
            <person name="Xu C."/>
            <person name="Sun H."/>
            <person name="Wang X."/>
            <person name="Ge C."/>
            <person name="Zhang Z."/>
            <person name="Wang Q."/>
            <person name="Fei Z."/>
            <person name="Jiao C."/>
            <person name="Wang Q."/>
        </authorList>
    </citation>
    <scope>NUCLEOTIDE SEQUENCE [LARGE SCALE GENOMIC DNA]</scope>
    <source>
        <strain evidence="2">cv. Varoflay</strain>
    </source>
</reference>
<proteinExistence type="predicted"/>
<dbReference type="RefSeq" id="XP_056689838.1">
    <property type="nucleotide sequence ID" value="XM_056833860.1"/>
</dbReference>
<protein>
    <submittedName>
        <fullName evidence="3">F-box/LRR-repeat protein At3g18150 isoform X1</fullName>
    </submittedName>
</protein>
<dbReference type="PANTHER" id="PTHR31900">
    <property type="entry name" value="F-BOX/RNI SUPERFAMILY PROTEIN-RELATED"/>
    <property type="match status" value="1"/>
</dbReference>
<organism evidence="2 3">
    <name type="scientific">Spinacia oleracea</name>
    <name type="common">Spinach</name>
    <dbReference type="NCBI Taxonomy" id="3562"/>
    <lineage>
        <taxon>Eukaryota</taxon>
        <taxon>Viridiplantae</taxon>
        <taxon>Streptophyta</taxon>
        <taxon>Embryophyta</taxon>
        <taxon>Tracheophyta</taxon>
        <taxon>Spermatophyta</taxon>
        <taxon>Magnoliopsida</taxon>
        <taxon>eudicotyledons</taxon>
        <taxon>Gunneridae</taxon>
        <taxon>Pentapetalae</taxon>
        <taxon>Caryophyllales</taxon>
        <taxon>Chenopodiaceae</taxon>
        <taxon>Chenopodioideae</taxon>
        <taxon>Anserineae</taxon>
        <taxon>Spinacia</taxon>
    </lineage>
</organism>
<evidence type="ECO:0000313" key="3">
    <source>
        <dbReference type="RefSeq" id="XP_056689838.1"/>
    </source>
</evidence>
<dbReference type="Gene3D" id="1.20.1280.50">
    <property type="match status" value="1"/>
</dbReference>
<dbReference type="InterPro" id="IPR053781">
    <property type="entry name" value="F-box_AtFBL13-like"/>
</dbReference>
<keyword evidence="2" id="KW-1185">Reference proteome</keyword>